<name>A0A1I2X4S4_9RHOB</name>
<proteinExistence type="predicted"/>
<dbReference type="RefSeq" id="WP_074965719.1">
    <property type="nucleotide sequence ID" value="NZ_CBCRYP010000005.1"/>
</dbReference>
<organism evidence="1 2">
    <name type="scientific">Paracoccus aminovorans</name>
    <dbReference type="NCBI Taxonomy" id="34004"/>
    <lineage>
        <taxon>Bacteria</taxon>
        <taxon>Pseudomonadati</taxon>
        <taxon>Pseudomonadota</taxon>
        <taxon>Alphaproteobacteria</taxon>
        <taxon>Rhodobacterales</taxon>
        <taxon>Paracoccaceae</taxon>
        <taxon>Paracoccus</taxon>
    </lineage>
</organism>
<dbReference type="AlphaFoldDB" id="A0A1I2X4S4"/>
<evidence type="ECO:0000313" key="1">
    <source>
        <dbReference type="EMBL" id="SFH08017.1"/>
    </source>
</evidence>
<evidence type="ECO:0000313" key="2">
    <source>
        <dbReference type="Proteomes" id="UP000183635"/>
    </source>
</evidence>
<dbReference type="OrthoDB" id="7205167at2"/>
<protein>
    <recommendedName>
        <fullName evidence="3">DUF1150 family protein</fullName>
    </recommendedName>
</protein>
<reference evidence="1 2" key="1">
    <citation type="submission" date="2016-10" db="EMBL/GenBank/DDBJ databases">
        <authorList>
            <person name="de Groot N.N."/>
        </authorList>
    </citation>
    <scope>NUCLEOTIDE SEQUENCE [LARGE SCALE GENOMIC DNA]</scope>
    <source>
        <strain evidence="1 2">DSM 8537</strain>
    </source>
</reference>
<evidence type="ECO:0008006" key="3">
    <source>
        <dbReference type="Google" id="ProtNLM"/>
    </source>
</evidence>
<dbReference type="Pfam" id="PF06620">
    <property type="entry name" value="DUF1150"/>
    <property type="match status" value="1"/>
</dbReference>
<dbReference type="InterPro" id="IPR009531">
    <property type="entry name" value="DUF1150"/>
</dbReference>
<dbReference type="EMBL" id="FOPU01000001">
    <property type="protein sequence ID" value="SFH08017.1"/>
    <property type="molecule type" value="Genomic_DNA"/>
</dbReference>
<dbReference type="Proteomes" id="UP000183635">
    <property type="component" value="Unassembled WGS sequence"/>
</dbReference>
<sequence length="78" mass="8777">MNEKFDFGPQQNDSAGNIVYIRRVAMETLPDEVRRQVPGVEALYAVHGVDGERLALVRDRSLAFLLARQNELTPVSVH</sequence>
<gene>
    <name evidence="1" type="ORF">SAMN04488021_10157</name>
</gene>
<accession>A0A1I2X4S4</accession>
<dbReference type="STRING" id="34004.SAMN04488021_10157"/>
<keyword evidence="2" id="KW-1185">Reference proteome</keyword>